<dbReference type="AlphaFoldDB" id="A0A1A9A4H7"/>
<gene>
    <name evidence="1" type="ORF">POVWA1_062560</name>
</gene>
<accession>A0A1A9A4H7</accession>
<organism evidence="1 2">
    <name type="scientific">Plasmodium ovale wallikeri</name>
    <dbReference type="NCBI Taxonomy" id="864142"/>
    <lineage>
        <taxon>Eukaryota</taxon>
        <taxon>Sar</taxon>
        <taxon>Alveolata</taxon>
        <taxon>Apicomplexa</taxon>
        <taxon>Aconoidasida</taxon>
        <taxon>Haemosporida</taxon>
        <taxon>Plasmodiidae</taxon>
        <taxon>Plasmodium</taxon>
        <taxon>Plasmodium (Plasmodium)</taxon>
    </lineage>
</organism>
<name>A0A1A9A4H7_PLAOA</name>
<dbReference type="Proteomes" id="UP000078555">
    <property type="component" value="Unassembled WGS sequence"/>
</dbReference>
<proteinExistence type="predicted"/>
<evidence type="ECO:0000313" key="1">
    <source>
        <dbReference type="EMBL" id="SBT51355.1"/>
    </source>
</evidence>
<protein>
    <submittedName>
        <fullName evidence="1">Uncharacterized protein</fullName>
    </submittedName>
</protein>
<keyword evidence="2" id="KW-1185">Reference proteome</keyword>
<reference evidence="2" key="1">
    <citation type="submission" date="2016-05" db="EMBL/GenBank/DDBJ databases">
        <authorList>
            <person name="Naeem Raeece"/>
        </authorList>
    </citation>
    <scope>NUCLEOTIDE SEQUENCE [LARGE SCALE GENOMIC DNA]</scope>
</reference>
<sequence length="78" mass="9084">MYVRIYTCTCALYSTETSTFCAHKKEDAYHIHKEGEELSWDECVRKQTPSHTFSRGKNFRGIMKNSTLQNLLILSFST</sequence>
<evidence type="ECO:0000313" key="2">
    <source>
        <dbReference type="Proteomes" id="UP000078555"/>
    </source>
</evidence>
<dbReference type="EMBL" id="FLRD01000204">
    <property type="protein sequence ID" value="SBT51355.1"/>
    <property type="molecule type" value="Genomic_DNA"/>
</dbReference>